<dbReference type="InterPro" id="IPR029063">
    <property type="entry name" value="SAM-dependent_MTases_sf"/>
</dbReference>
<comment type="catalytic activity">
    <reaction evidence="3">
        <text>a 5'-end (N(2),N(7)-dimethyl 5'-triphosphoguanosine)-ribonucleoside in snoRNA + S-adenosyl-L-methionine = a 5'-end (N(2),N(2),N(7)-trimethyl 5'-triphosphoguanosine)-ribonucleoside in snoRNA + S-adenosyl-L-homocysteine + H(+)</text>
        <dbReference type="Rhea" id="RHEA:78507"/>
        <dbReference type="Rhea" id="RHEA-COMP:19088"/>
        <dbReference type="Rhea" id="RHEA-COMP:19090"/>
        <dbReference type="ChEBI" id="CHEBI:15378"/>
        <dbReference type="ChEBI" id="CHEBI:57856"/>
        <dbReference type="ChEBI" id="CHEBI:59789"/>
        <dbReference type="ChEBI" id="CHEBI:167623"/>
        <dbReference type="ChEBI" id="CHEBI:172880"/>
    </reaction>
    <physiologicalReaction direction="left-to-right" evidence="3">
        <dbReference type="Rhea" id="RHEA:78508"/>
    </physiologicalReaction>
</comment>
<dbReference type="InterPro" id="IPR019012">
    <property type="entry name" value="RNA_cap_Gua-N2-MeTrfase"/>
</dbReference>
<dbReference type="Pfam" id="PF09445">
    <property type="entry name" value="Methyltransf_15"/>
    <property type="match status" value="1"/>
</dbReference>
<evidence type="ECO:0000256" key="2">
    <source>
        <dbReference type="ARBA" id="ARBA00025783"/>
    </source>
</evidence>
<protein>
    <recommendedName>
        <fullName evidence="1">Trimethylguanosine synthase</fullName>
    </recommendedName>
    <alternativeName>
        <fullName evidence="7">Cap-specific guanine-N(2) methyltransferase</fullName>
    </alternativeName>
</protein>
<feature type="region of interest" description="Disordered" evidence="8">
    <location>
        <begin position="606"/>
        <end position="668"/>
    </location>
</feature>
<feature type="compositionally biased region" description="Basic residues" evidence="8">
    <location>
        <begin position="648"/>
        <end position="661"/>
    </location>
</feature>
<dbReference type="KEGG" id="pvt:110089704"/>
<organism evidence="9 10">
    <name type="scientific">Pogona vitticeps</name>
    <name type="common">central bearded dragon</name>
    <dbReference type="NCBI Taxonomy" id="103695"/>
    <lineage>
        <taxon>Eukaryota</taxon>
        <taxon>Metazoa</taxon>
        <taxon>Chordata</taxon>
        <taxon>Craniata</taxon>
        <taxon>Vertebrata</taxon>
        <taxon>Euteleostomi</taxon>
        <taxon>Lepidosauria</taxon>
        <taxon>Squamata</taxon>
        <taxon>Bifurcata</taxon>
        <taxon>Unidentata</taxon>
        <taxon>Episquamata</taxon>
        <taxon>Toxicofera</taxon>
        <taxon>Iguania</taxon>
        <taxon>Acrodonta</taxon>
        <taxon>Agamidae</taxon>
        <taxon>Amphibolurinae</taxon>
        <taxon>Pogona</taxon>
    </lineage>
</organism>
<dbReference type="GO" id="GO:0005737">
    <property type="term" value="C:cytoplasm"/>
    <property type="evidence" value="ECO:0007669"/>
    <property type="project" value="UniProtKB-SubCell"/>
</dbReference>
<dbReference type="RefSeq" id="XP_072855034.1">
    <property type="nucleotide sequence ID" value="XM_072998933.1"/>
</dbReference>
<dbReference type="RefSeq" id="XP_020668629.2">
    <property type="nucleotide sequence ID" value="XM_020812970.2"/>
</dbReference>
<comment type="catalytic activity">
    <reaction evidence="4">
        <text>a 5'-end (N(7)-methyl 5'-triphosphoguanosine)-ribonucleoside in snoRNA + S-adenosyl-L-methionine = a 5'-end (N(2),N(7)-dimethyl 5'-triphosphoguanosine)-ribonucleoside in snoRNA + S-adenosyl-L-homocysteine + H(+)</text>
        <dbReference type="Rhea" id="RHEA:78475"/>
        <dbReference type="Rhea" id="RHEA-COMP:19086"/>
        <dbReference type="Rhea" id="RHEA-COMP:19088"/>
        <dbReference type="ChEBI" id="CHEBI:15378"/>
        <dbReference type="ChEBI" id="CHEBI:57856"/>
        <dbReference type="ChEBI" id="CHEBI:59789"/>
        <dbReference type="ChEBI" id="CHEBI:156461"/>
        <dbReference type="ChEBI" id="CHEBI:172880"/>
    </reaction>
    <physiologicalReaction direction="left-to-right" evidence="4">
        <dbReference type="Rhea" id="RHEA:78476"/>
    </physiologicalReaction>
</comment>
<feature type="compositionally biased region" description="Polar residues" evidence="8">
    <location>
        <begin position="563"/>
        <end position="575"/>
    </location>
</feature>
<evidence type="ECO:0000256" key="5">
    <source>
        <dbReference type="ARBA" id="ARBA00048763"/>
    </source>
</evidence>
<dbReference type="GeneID" id="110089704"/>
<feature type="region of interest" description="Disordered" evidence="8">
    <location>
        <begin position="376"/>
        <end position="453"/>
    </location>
</feature>
<dbReference type="Gene3D" id="3.40.50.150">
    <property type="entry name" value="Vaccinia Virus protein VP39"/>
    <property type="match status" value="1"/>
</dbReference>
<dbReference type="InParanoid" id="A0A6J0VD97"/>
<dbReference type="OrthoDB" id="194443at2759"/>
<dbReference type="CTD" id="96764"/>
<keyword evidence="9" id="KW-1185">Reference proteome</keyword>
<feature type="compositionally biased region" description="Basic and acidic residues" evidence="8">
    <location>
        <begin position="376"/>
        <end position="394"/>
    </location>
</feature>
<dbReference type="PANTHER" id="PTHR14741:SF32">
    <property type="entry name" value="TRIMETHYLGUANOSINE SYNTHASE"/>
    <property type="match status" value="1"/>
</dbReference>
<dbReference type="AlphaFoldDB" id="A0A6J0VD97"/>
<evidence type="ECO:0000256" key="3">
    <source>
        <dbReference type="ARBA" id="ARBA00047418"/>
    </source>
</evidence>
<dbReference type="Proteomes" id="UP001652642">
    <property type="component" value="Chromosome 4"/>
</dbReference>
<evidence type="ECO:0000256" key="7">
    <source>
        <dbReference type="ARBA" id="ARBA00049790"/>
    </source>
</evidence>
<evidence type="ECO:0000256" key="1">
    <source>
        <dbReference type="ARBA" id="ARBA00018517"/>
    </source>
</evidence>
<evidence type="ECO:0000256" key="8">
    <source>
        <dbReference type="SAM" id="MobiDB-lite"/>
    </source>
</evidence>
<comment type="catalytic activity">
    <reaction evidence="5">
        <text>a 5'-end (N(2),N(7)-dimethyl 5'-triphosphoguanosine)-ribonucleoside in snRNA + S-adenosyl-L-methionine = a 5'-end (N(2),N(2),N(7)-trimethyl 5'-triphosphoguanosine)-ribonucleoside in snRNA + S-adenosyl-L-homocysteine + H(+)</text>
        <dbReference type="Rhea" id="RHEA:78479"/>
        <dbReference type="Rhea" id="RHEA-COMP:19087"/>
        <dbReference type="Rhea" id="RHEA-COMP:19089"/>
        <dbReference type="ChEBI" id="CHEBI:15378"/>
        <dbReference type="ChEBI" id="CHEBI:57856"/>
        <dbReference type="ChEBI" id="CHEBI:59789"/>
        <dbReference type="ChEBI" id="CHEBI:167623"/>
        <dbReference type="ChEBI" id="CHEBI:172880"/>
    </reaction>
    <physiologicalReaction direction="left-to-right" evidence="5">
        <dbReference type="Rhea" id="RHEA:78480"/>
    </physiologicalReaction>
</comment>
<evidence type="ECO:0000313" key="11">
    <source>
        <dbReference type="RefSeq" id="XP_072855034.1"/>
    </source>
</evidence>
<evidence type="ECO:0000313" key="9">
    <source>
        <dbReference type="Proteomes" id="UP001652642"/>
    </source>
</evidence>
<dbReference type="SUPFAM" id="SSF53335">
    <property type="entry name" value="S-adenosyl-L-methionine-dependent methyltransferases"/>
    <property type="match status" value="1"/>
</dbReference>
<dbReference type="PANTHER" id="PTHR14741">
    <property type="entry name" value="S-ADENOSYLMETHIONINE-DEPENDENT METHYLTRANSFERASE RELATED"/>
    <property type="match status" value="1"/>
</dbReference>
<proteinExistence type="inferred from homology"/>
<evidence type="ECO:0000313" key="12">
    <source>
        <dbReference type="RefSeq" id="XP_072855035.1"/>
    </source>
</evidence>
<evidence type="ECO:0000256" key="4">
    <source>
        <dbReference type="ARBA" id="ARBA00048740"/>
    </source>
</evidence>
<reference evidence="10 11" key="1">
    <citation type="submission" date="2025-05" db="UniProtKB">
        <authorList>
            <consortium name="RefSeq"/>
        </authorList>
    </citation>
    <scope>IDENTIFICATION</scope>
</reference>
<comment type="catalytic activity">
    <reaction evidence="6">
        <text>a 5'-end (N(7)-methyl 5'-triphosphoguanosine)-ribonucleoside in snRNA + S-adenosyl-L-methionine = a 5'-end (N(2),N(7)-dimethyl 5'-triphosphoguanosine)-ribonucleoside in snRNA + S-adenosyl-L-homocysteine + H(+)</text>
        <dbReference type="Rhea" id="RHEA:78471"/>
        <dbReference type="Rhea" id="RHEA-COMP:19085"/>
        <dbReference type="Rhea" id="RHEA-COMP:19087"/>
        <dbReference type="ChEBI" id="CHEBI:15378"/>
        <dbReference type="ChEBI" id="CHEBI:57856"/>
        <dbReference type="ChEBI" id="CHEBI:59789"/>
        <dbReference type="ChEBI" id="CHEBI:156461"/>
        <dbReference type="ChEBI" id="CHEBI:172880"/>
    </reaction>
    <physiologicalReaction direction="left-to-right" evidence="6">
        <dbReference type="Rhea" id="RHEA:78472"/>
    </physiologicalReaction>
</comment>
<gene>
    <name evidence="10 11 12" type="primary">TGS1</name>
</gene>
<evidence type="ECO:0000313" key="10">
    <source>
        <dbReference type="RefSeq" id="XP_020668629.2"/>
    </source>
</evidence>
<name>A0A6J0VD97_9SAUR</name>
<comment type="similarity">
    <text evidence="2">Belongs to the methyltransferase superfamily. Trimethylguanosine synthase family.</text>
</comment>
<dbReference type="CDD" id="cd02440">
    <property type="entry name" value="AdoMet_MTases"/>
    <property type="match status" value="1"/>
</dbReference>
<sequence>MLRDAPRSLLVAELLLAFRDDDDEEEEEEGSRRRADSILCLCSRVFVEDRKLYKLGLKGFYCKEEENSTGEDQVTEDDEKIEKHHICGCNDLCSSDAAGLEDIEIDSETELMKSMGLPVQFGTLEKHKTFVTLENVGKRRNKAVKKKKKKKKMVQKDILKIMEETVEEDHDDDDDNDSQSVSDNVPLIKKGIRSDVHCENEEVLFDEHMKEKWETYWNEYGEGLLWQSWQEKQGNVDADLLSIGEPWNNPELKEKWDEHYKELYWYYWEQFCYWANQGWTVDSTHNSGPDTSMLEVQQAGETQNTGVDEILDSRLHLSLPSVAICEENPFPNDGQCGNDILTEISKIDLNSEQSRAQDVVTNGNQGLSLTSIERHCPCDSRHTNKSDEQIREKSVSSPNRCSNQPGDSQGPARPCSIGGGGSGSSEDEDEQPPEHKNVKLKRSHELDAEEDPQADSEKVCCLLGLKHGSGQKYRDIPGFSERRVTHLSKNMKFKSKFLDMRRTIKAKNKHTFFTEEPEVLVFKKSETLNKVERFLKEVEEDETSEDKIHHISTNSDSEDEENATSSQNNLDFQNSDVISQGSDFCKLRRNSLENKGKETLAVAGSNCNFQKPDEGREECPSGRELVPLDIPDYLQMETEGEGGTTKKKENKKTRRKKKRNKPSLPPEIAADPELAKYWAQRYRLFSRFDEGIQLDREGWFSVTPEKIAEHIADRVRHSFKSDIIIDAFCGVGGNAIQFALTEKRVIAIDIDPGKICLAQNNAAVYGVADKIEFICGDFMKVASRLKADVVFLSPPWGGPEYATAEVFDVQTMISPDGFEIFKVSQRITNNIVYFLPRNADVDQVASLAGPGGKVEIEQNFLNNRLKTITAYFGNLIRQDVP</sequence>
<feature type="compositionally biased region" description="Basic and acidic residues" evidence="8">
    <location>
        <begin position="611"/>
        <end position="621"/>
    </location>
</feature>
<dbReference type="RefSeq" id="XP_072855035.1">
    <property type="nucleotide sequence ID" value="XM_072998934.1"/>
</dbReference>
<evidence type="ECO:0000256" key="6">
    <source>
        <dbReference type="ARBA" id="ARBA00049075"/>
    </source>
</evidence>
<dbReference type="GO" id="GO:0015030">
    <property type="term" value="C:Cajal body"/>
    <property type="evidence" value="ECO:0007669"/>
    <property type="project" value="UniProtKB-SubCell"/>
</dbReference>
<feature type="compositionally biased region" description="Polar residues" evidence="8">
    <location>
        <begin position="395"/>
        <end position="407"/>
    </location>
</feature>
<accession>A0A6J0VD97</accession>
<feature type="region of interest" description="Disordered" evidence="8">
    <location>
        <begin position="538"/>
        <end position="575"/>
    </location>
</feature>
<dbReference type="GO" id="GO:0071164">
    <property type="term" value="F:RNA cap trimethylguanosine synthase activity"/>
    <property type="evidence" value="ECO:0007669"/>
    <property type="project" value="TreeGrafter"/>
</dbReference>
<dbReference type="GO" id="GO:0005730">
    <property type="term" value="C:nucleolus"/>
    <property type="evidence" value="ECO:0007669"/>
    <property type="project" value="UniProtKB-SubCell"/>
</dbReference>